<proteinExistence type="predicted"/>
<keyword evidence="4" id="KW-1185">Reference proteome</keyword>
<evidence type="ECO:0000313" key="4">
    <source>
        <dbReference type="Proteomes" id="UP000245489"/>
    </source>
</evidence>
<dbReference type="PANTHER" id="PTHR34406">
    <property type="entry name" value="PROTEIN YCEI"/>
    <property type="match status" value="1"/>
</dbReference>
<sequence length="190" mass="20933">MKKTTLLFAFILVSMSSFAQWTIDKGHSKFTFIAEHHGISEVDGYFKKFDGKITASKDDLSDAVFEITIESASINTDLEMRDGHLKGEDMFNVEKFPTITFKSTSLKKITGNKYTMTGDLTMKGVTKSTTFDVTMNGPAAHPNPNNKKLQLGIKATTTIKRSDFGIGGKLATVMVGDEISIRATGEFQKN</sequence>
<evidence type="ECO:0000259" key="2">
    <source>
        <dbReference type="SMART" id="SM00867"/>
    </source>
</evidence>
<comment type="caution">
    <text evidence="3">The sequence shown here is derived from an EMBL/GenBank/DDBJ whole genome shotgun (WGS) entry which is preliminary data.</text>
</comment>
<evidence type="ECO:0000256" key="1">
    <source>
        <dbReference type="SAM" id="SignalP"/>
    </source>
</evidence>
<dbReference type="RefSeq" id="WP_109744869.1">
    <property type="nucleotide sequence ID" value="NZ_QGGO01000032.1"/>
</dbReference>
<feature type="chain" id="PRO_5016277986" evidence="1">
    <location>
        <begin position="20"/>
        <end position="190"/>
    </location>
</feature>
<dbReference type="Proteomes" id="UP000245489">
    <property type="component" value="Unassembled WGS sequence"/>
</dbReference>
<evidence type="ECO:0000313" key="3">
    <source>
        <dbReference type="EMBL" id="PWK18056.1"/>
    </source>
</evidence>
<gene>
    <name evidence="3" type="ORF">LV89_04207</name>
</gene>
<protein>
    <submittedName>
        <fullName evidence="3">Polyisoprenoid-binding protein YceI</fullName>
    </submittedName>
</protein>
<reference evidence="3 4" key="1">
    <citation type="submission" date="2018-05" db="EMBL/GenBank/DDBJ databases">
        <title>Genomic Encyclopedia of Archaeal and Bacterial Type Strains, Phase II (KMG-II): from individual species to whole genera.</title>
        <authorList>
            <person name="Goeker M."/>
        </authorList>
    </citation>
    <scope>NUCLEOTIDE SEQUENCE [LARGE SCALE GENOMIC DNA]</scope>
    <source>
        <strain evidence="3 4">DSM 22214</strain>
    </source>
</reference>
<accession>A0A316DK55</accession>
<keyword evidence="1" id="KW-0732">Signal</keyword>
<name>A0A316DK55_9BACT</name>
<dbReference type="SUPFAM" id="SSF101874">
    <property type="entry name" value="YceI-like"/>
    <property type="match status" value="1"/>
</dbReference>
<dbReference type="Gene3D" id="2.40.128.110">
    <property type="entry name" value="Lipid/polyisoprenoid-binding, YceI-like"/>
    <property type="match status" value="1"/>
</dbReference>
<feature type="signal peptide" evidence="1">
    <location>
        <begin position="1"/>
        <end position="19"/>
    </location>
</feature>
<dbReference type="AlphaFoldDB" id="A0A316DK55"/>
<dbReference type="InterPro" id="IPR007372">
    <property type="entry name" value="Lipid/polyisoprenoid-bd_YceI"/>
</dbReference>
<dbReference type="PANTHER" id="PTHR34406:SF1">
    <property type="entry name" value="PROTEIN YCEI"/>
    <property type="match status" value="1"/>
</dbReference>
<dbReference type="SMART" id="SM00867">
    <property type="entry name" value="YceI"/>
    <property type="match status" value="1"/>
</dbReference>
<dbReference type="InterPro" id="IPR036761">
    <property type="entry name" value="TTHA0802/YceI-like_sf"/>
</dbReference>
<dbReference type="OrthoDB" id="9811006at2"/>
<dbReference type="EMBL" id="QGGO01000032">
    <property type="protein sequence ID" value="PWK18056.1"/>
    <property type="molecule type" value="Genomic_DNA"/>
</dbReference>
<feature type="domain" description="Lipid/polyisoprenoid-binding YceI-like" evidence="2">
    <location>
        <begin position="20"/>
        <end position="188"/>
    </location>
</feature>
<organism evidence="3 4">
    <name type="scientific">Arcicella aurantiaca</name>
    <dbReference type="NCBI Taxonomy" id="591202"/>
    <lineage>
        <taxon>Bacteria</taxon>
        <taxon>Pseudomonadati</taxon>
        <taxon>Bacteroidota</taxon>
        <taxon>Cytophagia</taxon>
        <taxon>Cytophagales</taxon>
        <taxon>Flectobacillaceae</taxon>
        <taxon>Arcicella</taxon>
    </lineage>
</organism>
<dbReference type="Pfam" id="PF04264">
    <property type="entry name" value="YceI"/>
    <property type="match status" value="1"/>
</dbReference>